<dbReference type="InterPro" id="IPR022496">
    <property type="entry name" value="T6A_TsaB"/>
</dbReference>
<evidence type="ECO:0000313" key="4">
    <source>
        <dbReference type="EMBL" id="MBE0559285.1"/>
    </source>
</evidence>
<dbReference type="CDD" id="cd24032">
    <property type="entry name" value="ASKHA_NBD_TsaB"/>
    <property type="match status" value="1"/>
</dbReference>
<evidence type="ECO:0000256" key="1">
    <source>
        <dbReference type="SAM" id="MobiDB-lite"/>
    </source>
</evidence>
<sequence>MKILALDTAASWCSVAVYNADGDVVLADVSENIGKGHAEVLMDYIERAVTEAKLSLRDMDRVAVNIGPGSFTGVRIGVSAARGFALALDVPAIGITAFEALAAETQILSPEKPILVLLDAHRGEIYAQSFDAKGLPGAKPLVLSREGAEALAVSQAENTVLAGSAAAAINDVLGGRFELGPIEPTAKIGIYARLASLRQPGDAPKPLYMRGPDAKPQVGFALPRKATGE</sequence>
<dbReference type="GO" id="GO:0016740">
    <property type="term" value="F:transferase activity"/>
    <property type="evidence" value="ECO:0007669"/>
    <property type="project" value="UniProtKB-KW"/>
</dbReference>
<dbReference type="AlphaFoldDB" id="A0A011TU54"/>
<reference evidence="4" key="2">
    <citation type="submission" date="2020-09" db="EMBL/GenBank/DDBJ databases">
        <authorList>
            <person name="Dalcin Martins P."/>
        </authorList>
    </citation>
    <scope>NUCLEOTIDE SEQUENCE</scope>
    <source>
        <strain evidence="4">MAG47</strain>
    </source>
</reference>
<feature type="region of interest" description="Disordered" evidence="1">
    <location>
        <begin position="208"/>
        <end position="229"/>
    </location>
</feature>
<organism evidence="3 5">
    <name type="scientific">Brucella anthropi</name>
    <name type="common">Ochrobactrum anthropi</name>
    <dbReference type="NCBI Taxonomy" id="529"/>
    <lineage>
        <taxon>Bacteria</taxon>
        <taxon>Pseudomonadati</taxon>
        <taxon>Pseudomonadota</taxon>
        <taxon>Alphaproteobacteria</taxon>
        <taxon>Hyphomicrobiales</taxon>
        <taxon>Brucellaceae</taxon>
        <taxon>Brucella/Ochrobactrum group</taxon>
        <taxon>Brucella</taxon>
    </lineage>
</organism>
<evidence type="ECO:0000313" key="3">
    <source>
        <dbReference type="EMBL" id="KAB2801375.1"/>
    </source>
</evidence>
<dbReference type="Gene3D" id="3.30.420.40">
    <property type="match status" value="2"/>
</dbReference>
<protein>
    <submittedName>
        <fullName evidence="3">tRNA (Adenosine(37)-N6)-threonylcarbamoyltransferase complex dimerization subunit type 1 TsaB</fullName>
    </submittedName>
</protein>
<dbReference type="SUPFAM" id="SSF53067">
    <property type="entry name" value="Actin-like ATPase domain"/>
    <property type="match status" value="2"/>
</dbReference>
<accession>A0A011TU54</accession>
<gene>
    <name evidence="3" type="primary">tsaB</name>
    <name evidence="3" type="ORF">F9L06_06710</name>
    <name evidence="4" type="ORF">IH622_00425</name>
</gene>
<feature type="domain" description="Gcp-like" evidence="2">
    <location>
        <begin position="34"/>
        <end position="128"/>
    </location>
</feature>
<dbReference type="EMBL" id="JACZKO010000002">
    <property type="protein sequence ID" value="MBE0559285.1"/>
    <property type="molecule type" value="Genomic_DNA"/>
</dbReference>
<keyword evidence="3" id="KW-0808">Transferase</keyword>
<dbReference type="InterPro" id="IPR000905">
    <property type="entry name" value="Gcp-like_dom"/>
</dbReference>
<dbReference type="Proteomes" id="UP000441102">
    <property type="component" value="Unassembled WGS sequence"/>
</dbReference>
<dbReference type="GeneID" id="61318791"/>
<dbReference type="GO" id="GO:0005829">
    <property type="term" value="C:cytosol"/>
    <property type="evidence" value="ECO:0007669"/>
    <property type="project" value="TreeGrafter"/>
</dbReference>
<dbReference type="NCBIfam" id="TIGR03725">
    <property type="entry name" value="T6A_YeaZ"/>
    <property type="match status" value="1"/>
</dbReference>
<reference evidence="3 5" key="1">
    <citation type="submission" date="2019-09" db="EMBL/GenBank/DDBJ databases">
        <title>Taxonomic organization of the family Brucellaceae based on a phylogenomic approach.</title>
        <authorList>
            <person name="Leclercq S."/>
            <person name="Cloeckaert A."/>
            <person name="Zygmunt M.S."/>
        </authorList>
    </citation>
    <scope>NUCLEOTIDE SEQUENCE [LARGE SCALE GENOMIC DNA]</scope>
    <source>
        <strain evidence="3 5">CCUG 34461</strain>
    </source>
</reference>
<dbReference type="RefSeq" id="WP_010657761.1">
    <property type="nucleotide sequence ID" value="NZ_CP044970.1"/>
</dbReference>
<dbReference type="Pfam" id="PF00814">
    <property type="entry name" value="TsaD"/>
    <property type="match status" value="1"/>
</dbReference>
<dbReference type="Proteomes" id="UP000642265">
    <property type="component" value="Unassembled WGS sequence"/>
</dbReference>
<proteinExistence type="predicted"/>
<dbReference type="InterPro" id="IPR043129">
    <property type="entry name" value="ATPase_NBD"/>
</dbReference>
<comment type="caution">
    <text evidence="3">The sequence shown here is derived from an EMBL/GenBank/DDBJ whole genome shotgun (WGS) entry which is preliminary data.</text>
</comment>
<evidence type="ECO:0000259" key="2">
    <source>
        <dbReference type="Pfam" id="PF00814"/>
    </source>
</evidence>
<reference evidence="4" key="3">
    <citation type="submission" date="2020-10" db="EMBL/GenBank/DDBJ databases">
        <title>Enrichment of novel Verrucomicrobia, Bacteroidetes and Krumholzibacteria in an oxygen-limited, methane- and iron-fed bioreactor inoculated with Bothnian Sea sediments.</title>
        <authorList>
            <person name="Martins P.D."/>
            <person name="de Jong A."/>
            <person name="Lenstra W.K."/>
            <person name="van Helmond N.A.G.M."/>
            <person name="Slomp C.P."/>
            <person name="Jetten M.S.M."/>
            <person name="Welte C.U."/>
            <person name="Rasigraf O."/>
        </authorList>
    </citation>
    <scope>NUCLEOTIDE SEQUENCE</scope>
    <source>
        <strain evidence="4">MAG47</strain>
    </source>
</reference>
<dbReference type="PANTHER" id="PTHR11735">
    <property type="entry name" value="TRNA N6-ADENOSINE THREONYLCARBAMOYLTRANSFERASE"/>
    <property type="match status" value="1"/>
</dbReference>
<dbReference type="PANTHER" id="PTHR11735:SF11">
    <property type="entry name" value="TRNA THREONYLCARBAMOYLADENOSINE BIOSYNTHESIS PROTEIN TSAB"/>
    <property type="match status" value="1"/>
</dbReference>
<name>A0A011TU54_BRUAN</name>
<dbReference type="GO" id="GO:0002949">
    <property type="term" value="P:tRNA threonylcarbamoyladenosine modification"/>
    <property type="evidence" value="ECO:0007669"/>
    <property type="project" value="InterPro"/>
</dbReference>
<dbReference type="EMBL" id="WBWX01000002">
    <property type="protein sequence ID" value="KAB2801375.1"/>
    <property type="molecule type" value="Genomic_DNA"/>
</dbReference>
<evidence type="ECO:0000313" key="5">
    <source>
        <dbReference type="Proteomes" id="UP000441102"/>
    </source>
</evidence>